<sequence length="872" mass="100839">MDEKSKQIIVIPGIMGSKLKQGLLRIWPSYVGHLRHKTFFGEKLKYKEDDKTVADGPFKLFYQKLIDDLEQSDAYVDVFSYDWRKNNLDQLSLLEDIIRTDVDEIYIVAHSMGGIVAKLFLNYYKDDEKVKKVKKLITLGTPWYGSPDAYKMMFYGVENQLLLLMSKDNSKDIITTFPSVYQLLPDSNYITKCLNENKPAFLEEDGNKLSWHDIYNYKYLSLIENHGLDKNEIFGKYYDLKNQGVNVEHHEIIGYGLGTLYSIIKNSSDEAICEFNTGDETVPICSANSNAPYQYFIKEKHQKLVENETALSIVKSIINDKELDESIKVERDYEKASQYKFTGKIFRVACPVIVSLIDEDKNIIYGNIDFDEDPTISVLDENDYNVVQIDNILYLLIENDEYSLANDNDKTKKLEKLYIEAYDEGPVSISIEEFDEGKIKKVAAFNSFKINSDISVELSINRDIDDSTIIVNEVGKEREIKKAVTTSVDENSTDIILPQTKFQLFGDKVVYADDNTTIFTADKLKLKIDEVIKGTNPVLDTMYILNGKNRGIVPQGEETEIELEPDSTINVLKIYSVDSMGNVEKAKTMRIYFIEDKKPNININFYSTHYTFNIEDSNKDILELYGIEMPKPVISLDKKDGINEYVENNFEYTNIINNISIKYTNIYNTNYDFTIPIHENKVIAILQGENNPDMLTDLLKQIGIKEPYDKRSLYKYQGKGILKTINAENIYNSKIINIIKDNFDIYIYKEFRDIVSFQSLMEDIKLEEKGEYKFEFKVIDTVTAKEINNLKLKGYIQVNLDNSAYNMYDIDIKYDENTSNYIGVIDIQNLRFVLSQTTYFEERINGIKNASLIIEQISEINTRIRIHPITIR</sequence>
<dbReference type="RefSeq" id="WP_003410848.1">
    <property type="nucleotide sequence ID" value="NZ_ACOM01000004.1"/>
</dbReference>
<gene>
    <name evidence="1" type="ORF">CLP_3918</name>
</gene>
<evidence type="ECO:0000313" key="2">
    <source>
        <dbReference type="Proteomes" id="UP000003081"/>
    </source>
</evidence>
<dbReference type="Pfam" id="PF02450">
    <property type="entry name" value="LCAT"/>
    <property type="match status" value="1"/>
</dbReference>
<dbReference type="InterPro" id="IPR029058">
    <property type="entry name" value="AB_hydrolase_fold"/>
</dbReference>
<dbReference type="InterPro" id="IPR003386">
    <property type="entry name" value="LACT/PDAT_acylTrfase"/>
</dbReference>
<keyword evidence="1" id="KW-0808">Transferase</keyword>
<keyword evidence="2" id="KW-1185">Reference proteome</keyword>
<dbReference type="GO" id="GO:0006629">
    <property type="term" value="P:lipid metabolic process"/>
    <property type="evidence" value="ECO:0007669"/>
    <property type="project" value="InterPro"/>
</dbReference>
<reference evidence="1 2" key="1">
    <citation type="submission" date="2009-08" db="EMBL/GenBank/DDBJ databases">
        <authorList>
            <person name="Shrivastava S."/>
            <person name="Brinkac L.B."/>
            <person name="Brown J.L."/>
            <person name="Bruce D.B."/>
            <person name="Detter C."/>
            <person name="Green L.D."/>
            <person name="Munk C.A."/>
            <person name="Rogers Y.C."/>
            <person name="Tapia R."/>
            <person name="Sims D.R."/>
            <person name="Smith L.A."/>
            <person name="Smith T.J."/>
            <person name="Sutton G."/>
            <person name="Brettin T."/>
        </authorList>
    </citation>
    <scope>NUCLEOTIDE SEQUENCE [LARGE SCALE GENOMIC DNA]</scope>
    <source>
        <strain evidence="2">E4 str. BoNT E BL5262</strain>
    </source>
</reference>
<keyword evidence="1" id="KW-0012">Acyltransferase</keyword>
<dbReference type="Gene3D" id="3.40.50.1820">
    <property type="entry name" value="alpha/beta hydrolase"/>
    <property type="match status" value="1"/>
</dbReference>
<comment type="caution">
    <text evidence="1">The sequence shown here is derived from an EMBL/GenBank/DDBJ whole genome shotgun (WGS) entry which is preliminary data.</text>
</comment>
<dbReference type="AlphaFoldDB" id="C4IEU2"/>
<dbReference type="PANTHER" id="PTHR11440">
    <property type="entry name" value="LECITHIN-CHOLESTEROL ACYLTRANSFERASE-RELATED"/>
    <property type="match status" value="1"/>
</dbReference>
<name>C4IEU2_CLOBU</name>
<dbReference type="GO" id="GO:0008374">
    <property type="term" value="F:O-acyltransferase activity"/>
    <property type="evidence" value="ECO:0007669"/>
    <property type="project" value="InterPro"/>
</dbReference>
<dbReference type="eggNOG" id="COG1075">
    <property type="taxonomic scope" value="Bacteria"/>
</dbReference>
<proteinExistence type="predicted"/>
<dbReference type="HOGENOM" id="CLU_016124_0_0_9"/>
<dbReference type="Proteomes" id="UP000003081">
    <property type="component" value="Unassembled WGS sequence"/>
</dbReference>
<dbReference type="SUPFAM" id="SSF53474">
    <property type="entry name" value="alpha/beta-Hydrolases"/>
    <property type="match status" value="1"/>
</dbReference>
<protein>
    <submittedName>
        <fullName evidence="1">Putative prophage LambdaBa01, acyltransferase</fullName>
    </submittedName>
</protein>
<accession>C4IEU2</accession>
<dbReference type="EMBL" id="ACOM01000004">
    <property type="protein sequence ID" value="EEP55529.1"/>
    <property type="molecule type" value="Genomic_DNA"/>
</dbReference>
<organism evidence="1 2">
    <name type="scientific">Clostridium butyricum E4 str. BoNT E BL5262</name>
    <dbReference type="NCBI Taxonomy" id="632245"/>
    <lineage>
        <taxon>Bacteria</taxon>
        <taxon>Bacillati</taxon>
        <taxon>Bacillota</taxon>
        <taxon>Clostridia</taxon>
        <taxon>Eubacteriales</taxon>
        <taxon>Clostridiaceae</taxon>
        <taxon>Clostridium</taxon>
    </lineage>
</organism>
<evidence type="ECO:0000313" key="1">
    <source>
        <dbReference type="EMBL" id="EEP55529.1"/>
    </source>
</evidence>